<dbReference type="InterPro" id="IPR041657">
    <property type="entry name" value="HTH_17"/>
</dbReference>
<accession>A0A1X6Z327</accession>
<proteinExistence type="predicted"/>
<dbReference type="AlphaFoldDB" id="A0A1X6Z327"/>
<dbReference type="OrthoDB" id="9806994at2"/>
<evidence type="ECO:0000256" key="1">
    <source>
        <dbReference type="SAM" id="MobiDB-lite"/>
    </source>
</evidence>
<dbReference type="Proteomes" id="UP000194012">
    <property type="component" value="Unassembled WGS sequence"/>
</dbReference>
<feature type="domain" description="Helix-turn-helix" evidence="2">
    <location>
        <begin position="24"/>
        <end position="75"/>
    </location>
</feature>
<protein>
    <submittedName>
        <fullName evidence="3">Helix-turn-helix domain protein</fullName>
    </submittedName>
</protein>
<keyword evidence="4" id="KW-1185">Reference proteome</keyword>
<sequence>MKSFQNVQNGRSPNSPEMMDRNMRPSEAASYTGLSESTLAKLRMRHKRDHGPRYIKISGCVIYRRSDLDDWMDQHVVGGAGK</sequence>
<gene>
    <name evidence="3" type="ORF">ROG8370_01609</name>
</gene>
<dbReference type="SUPFAM" id="SSF46955">
    <property type="entry name" value="Putative DNA-binding domain"/>
    <property type="match status" value="1"/>
</dbReference>
<dbReference type="EMBL" id="FWFJ01000012">
    <property type="protein sequence ID" value="SLN39078.1"/>
    <property type="molecule type" value="Genomic_DNA"/>
</dbReference>
<dbReference type="InterPro" id="IPR009061">
    <property type="entry name" value="DNA-bd_dom_put_sf"/>
</dbReference>
<organism evidence="3 4">
    <name type="scientific">Roseovarius gaetbuli</name>
    <dbReference type="NCBI Taxonomy" id="1356575"/>
    <lineage>
        <taxon>Bacteria</taxon>
        <taxon>Pseudomonadati</taxon>
        <taxon>Pseudomonadota</taxon>
        <taxon>Alphaproteobacteria</taxon>
        <taxon>Rhodobacterales</taxon>
        <taxon>Roseobacteraceae</taxon>
        <taxon>Roseovarius</taxon>
    </lineage>
</organism>
<evidence type="ECO:0000313" key="3">
    <source>
        <dbReference type="EMBL" id="SLN39078.1"/>
    </source>
</evidence>
<feature type="compositionally biased region" description="Polar residues" evidence="1">
    <location>
        <begin position="1"/>
        <end position="15"/>
    </location>
</feature>
<feature type="region of interest" description="Disordered" evidence="1">
    <location>
        <begin position="1"/>
        <end position="32"/>
    </location>
</feature>
<reference evidence="4" key="1">
    <citation type="submission" date="2017-03" db="EMBL/GenBank/DDBJ databases">
        <authorList>
            <person name="Rodrigo-Torres L."/>
            <person name="Arahal R.D."/>
            <person name="Lucena T."/>
        </authorList>
    </citation>
    <scope>NUCLEOTIDE SEQUENCE [LARGE SCALE GENOMIC DNA]</scope>
    <source>
        <strain evidence="4">CECT 8370</strain>
    </source>
</reference>
<name>A0A1X6Z327_9RHOB</name>
<evidence type="ECO:0000313" key="4">
    <source>
        <dbReference type="Proteomes" id="UP000194012"/>
    </source>
</evidence>
<dbReference type="Pfam" id="PF12728">
    <property type="entry name" value="HTH_17"/>
    <property type="match status" value="1"/>
</dbReference>
<evidence type="ECO:0000259" key="2">
    <source>
        <dbReference type="Pfam" id="PF12728"/>
    </source>
</evidence>